<evidence type="ECO:0000256" key="4">
    <source>
        <dbReference type="ARBA" id="ARBA00022692"/>
    </source>
</evidence>
<name>A0A151CI27_9BACT</name>
<dbReference type="STRING" id="1630136.AS592_11870"/>
<dbReference type="AlphaFoldDB" id="A0A151CI27"/>
<proteinExistence type="predicted"/>
<dbReference type="InterPro" id="IPR003399">
    <property type="entry name" value="Mce/MlaD"/>
</dbReference>
<evidence type="ECO:0000256" key="7">
    <source>
        <dbReference type="SAM" id="Phobius"/>
    </source>
</evidence>
<gene>
    <name evidence="9" type="ORF">AS592_11870</name>
</gene>
<keyword evidence="4 7" id="KW-0812">Transmembrane</keyword>
<evidence type="ECO:0000256" key="2">
    <source>
        <dbReference type="ARBA" id="ARBA00022475"/>
    </source>
</evidence>
<evidence type="ECO:0000256" key="1">
    <source>
        <dbReference type="ARBA" id="ARBA00004533"/>
    </source>
</evidence>
<dbReference type="PANTHER" id="PTHR30462:SF0">
    <property type="entry name" value="INTERMEMBRANE TRANSPORT PROTEIN YEBT"/>
    <property type="match status" value="1"/>
</dbReference>
<keyword evidence="5 7" id="KW-1133">Transmembrane helix</keyword>
<evidence type="ECO:0000259" key="8">
    <source>
        <dbReference type="Pfam" id="PF02470"/>
    </source>
</evidence>
<evidence type="ECO:0000256" key="6">
    <source>
        <dbReference type="ARBA" id="ARBA00023136"/>
    </source>
</evidence>
<sequence length="547" mass="61295">MPEQLPQVEESTKFNFFTSIWIVPFIALIIAGWLAYQYYSELGPEIKIIFPSNQGLKAGQSQIKYKDVPVGTITKITLQEDGEGVVVIARMDKVAEPYLNEDTKFWIVKPELGISGISGLDTLISGNYIGITGRKWGKFKKNFVGLDHAFRSEMKGEYYVLRSLRGDSSVKQGTPVYLKNIRVGRVEYVLLGLDDIFVDVIIFIDKRYTPYVHTDSKFWVRSTLDAELVNGALDVTLAPFTDLLQGAIEFSSSGYDRNRSIPFDFTFLLHRNKNAVNTKKIGHAQKEIELFMLNTEESIAKLKIGSPVRYDGFKIGSVIEITLSYDKQTHKMKGKVITEIDTSVFDDLSDANDTGKENLYRAVTEGLRARIDTIDPITGRLYVNLLFTDNDSNKTIEQASGQHPVIPTVCSINGDMMAGLSKIMDKINRLPIEELVASLNKVVKESEKPVANANVVLEDLKTTVKNLNALTSKKSFAAMPDEVDRALKELTKTLKTTQKVVKGYGNNSLLSRQIADALKIVTQTSKEMQLFLKMLNRKPNSLIFGDK</sequence>
<evidence type="ECO:0000313" key="9">
    <source>
        <dbReference type="EMBL" id="KYJ87190.1"/>
    </source>
</evidence>
<dbReference type="InterPro" id="IPR051800">
    <property type="entry name" value="PqiA-PqiB_transport"/>
</dbReference>
<reference evidence="9 10" key="1">
    <citation type="submission" date="2015-11" db="EMBL/GenBank/DDBJ databases">
        <title>Draft genome of Sulfurovum riftiae 1812E, a member of the Epsilonproteobacteria isolated from the tube of the deep-sea hydrothermal vent tubewom Riftia pachyptila.</title>
        <authorList>
            <person name="Vetriani C."/>
            <person name="Giovannelli D."/>
        </authorList>
    </citation>
    <scope>NUCLEOTIDE SEQUENCE [LARGE SCALE GENOMIC DNA]</scope>
    <source>
        <strain evidence="9 10">1812E</strain>
    </source>
</reference>
<comment type="subcellular location">
    <subcellularLocation>
        <location evidence="1">Cell inner membrane</location>
    </subcellularLocation>
</comment>
<evidence type="ECO:0000256" key="3">
    <source>
        <dbReference type="ARBA" id="ARBA00022519"/>
    </source>
</evidence>
<feature type="domain" description="Mce/MlaD" evidence="8">
    <location>
        <begin position="300"/>
        <end position="386"/>
    </location>
</feature>
<comment type="caution">
    <text evidence="9">The sequence shown here is derived from an EMBL/GenBank/DDBJ whole genome shotgun (WGS) entry which is preliminary data.</text>
</comment>
<keyword evidence="10" id="KW-1185">Reference proteome</keyword>
<dbReference type="OrthoDB" id="5372112at2"/>
<dbReference type="Pfam" id="PF02470">
    <property type="entry name" value="MlaD"/>
    <property type="match status" value="2"/>
</dbReference>
<dbReference type="Proteomes" id="UP000075359">
    <property type="component" value="Unassembled WGS sequence"/>
</dbReference>
<dbReference type="RefSeq" id="WP_067329096.1">
    <property type="nucleotide sequence ID" value="NZ_LNKT01000003.1"/>
</dbReference>
<evidence type="ECO:0000313" key="10">
    <source>
        <dbReference type="Proteomes" id="UP000075359"/>
    </source>
</evidence>
<accession>A0A151CI27</accession>
<organism evidence="9 10">
    <name type="scientific">Sulfurovum riftiae</name>
    <dbReference type="NCBI Taxonomy" id="1630136"/>
    <lineage>
        <taxon>Bacteria</taxon>
        <taxon>Pseudomonadati</taxon>
        <taxon>Campylobacterota</taxon>
        <taxon>Epsilonproteobacteria</taxon>
        <taxon>Campylobacterales</taxon>
        <taxon>Sulfurovaceae</taxon>
        <taxon>Sulfurovum</taxon>
    </lineage>
</organism>
<feature type="transmembrane region" description="Helical" evidence="7">
    <location>
        <begin position="20"/>
        <end position="39"/>
    </location>
</feature>
<dbReference type="GO" id="GO:0005886">
    <property type="term" value="C:plasma membrane"/>
    <property type="evidence" value="ECO:0007669"/>
    <property type="project" value="UniProtKB-SubCell"/>
</dbReference>
<feature type="domain" description="Mce/MlaD" evidence="8">
    <location>
        <begin position="43"/>
        <end position="132"/>
    </location>
</feature>
<keyword evidence="3" id="KW-0997">Cell inner membrane</keyword>
<evidence type="ECO:0000256" key="5">
    <source>
        <dbReference type="ARBA" id="ARBA00022989"/>
    </source>
</evidence>
<protein>
    <recommendedName>
        <fullName evidence="8">Mce/MlaD domain-containing protein</fullName>
    </recommendedName>
</protein>
<dbReference type="PANTHER" id="PTHR30462">
    <property type="entry name" value="INTERMEMBRANE TRANSPORT PROTEIN PQIB-RELATED"/>
    <property type="match status" value="1"/>
</dbReference>
<dbReference type="EMBL" id="LNKT01000003">
    <property type="protein sequence ID" value="KYJ87190.1"/>
    <property type="molecule type" value="Genomic_DNA"/>
</dbReference>
<keyword evidence="6 7" id="KW-0472">Membrane</keyword>
<keyword evidence="2" id="KW-1003">Cell membrane</keyword>